<dbReference type="GO" id="GO:0016020">
    <property type="term" value="C:membrane"/>
    <property type="evidence" value="ECO:0007669"/>
    <property type="project" value="UniProtKB-SubCell"/>
</dbReference>
<comment type="subcellular location">
    <subcellularLocation>
        <location evidence="1">Membrane</location>
        <topology evidence="1">Multi-pass membrane protein</topology>
    </subcellularLocation>
</comment>
<evidence type="ECO:0000313" key="7">
    <source>
        <dbReference type="Proteomes" id="UP001210925"/>
    </source>
</evidence>
<keyword evidence="7" id="KW-1185">Reference proteome</keyword>
<evidence type="ECO:0000313" key="6">
    <source>
        <dbReference type="EMBL" id="KAJ3261767.1"/>
    </source>
</evidence>
<keyword evidence="2 5" id="KW-0812">Transmembrane</keyword>
<feature type="transmembrane region" description="Helical" evidence="5">
    <location>
        <begin position="240"/>
        <end position="264"/>
    </location>
</feature>
<dbReference type="Gene3D" id="1.20.1250.20">
    <property type="entry name" value="MFS general substrate transporter like domains"/>
    <property type="match status" value="2"/>
</dbReference>
<evidence type="ECO:0000256" key="1">
    <source>
        <dbReference type="ARBA" id="ARBA00004141"/>
    </source>
</evidence>
<sequence>MSDGLRAKYGWSLSDVNIIGSAGLAALYVTYMIIGPLFDKYGVTITMYTAIFTGTASYLFICLSYLGFFNTGVTGMSILFFVVGYASSARKDVVPLIAEDIPLTAVADKPIRPNENTQLLNSEEILMTPLQILASPKFWIYETLMVLTQGLTFMQNVNIIIRSSASQNANPNDLITGTTIQLTIVSIFQSIGRVGAGTISDIVLAKGIDRSILLIFAQGIIFVGHLLLGVADTSLLSLDIYLALCSALIGLGFGGNGALFPLLTRGMFGSKYYGTASSYVMIGVPVGFITSNLIFGLVYDNQLSYQRSAGGPSDYCYGKQCLQTSFIIAIVTQFISFALSILLYVMLQKRRQ</sequence>
<dbReference type="EMBL" id="JADGKB010000004">
    <property type="protein sequence ID" value="KAJ3261767.1"/>
    <property type="molecule type" value="Genomic_DNA"/>
</dbReference>
<gene>
    <name evidence="6" type="ORF">HK103_004718</name>
</gene>
<keyword evidence="4 5" id="KW-0472">Membrane</keyword>
<feature type="transmembrane region" description="Helical" evidence="5">
    <location>
        <begin position="276"/>
        <end position="299"/>
    </location>
</feature>
<protein>
    <submittedName>
        <fullName evidence="6">Uncharacterized protein</fullName>
    </submittedName>
</protein>
<organism evidence="6 7">
    <name type="scientific">Boothiomyces macroporosus</name>
    <dbReference type="NCBI Taxonomy" id="261099"/>
    <lineage>
        <taxon>Eukaryota</taxon>
        <taxon>Fungi</taxon>
        <taxon>Fungi incertae sedis</taxon>
        <taxon>Chytridiomycota</taxon>
        <taxon>Chytridiomycota incertae sedis</taxon>
        <taxon>Chytridiomycetes</taxon>
        <taxon>Rhizophydiales</taxon>
        <taxon>Terramycetaceae</taxon>
        <taxon>Boothiomyces</taxon>
    </lineage>
</organism>
<comment type="caution">
    <text evidence="6">The sequence shown here is derived from an EMBL/GenBank/DDBJ whole genome shotgun (WGS) entry which is preliminary data.</text>
</comment>
<accession>A0AAD5YB16</accession>
<evidence type="ECO:0000256" key="5">
    <source>
        <dbReference type="SAM" id="Phobius"/>
    </source>
</evidence>
<feature type="transmembrane region" description="Helical" evidence="5">
    <location>
        <begin position="211"/>
        <end position="228"/>
    </location>
</feature>
<dbReference type="SUPFAM" id="SSF103473">
    <property type="entry name" value="MFS general substrate transporter"/>
    <property type="match status" value="1"/>
</dbReference>
<dbReference type="PANTHER" id="PTHR21576:SF158">
    <property type="entry name" value="RIBOSOMAL RNA-PROCESSING PROTEIN 12-LIKE CONSERVED DOMAIN-CONTAINING PROTEIN"/>
    <property type="match status" value="1"/>
</dbReference>
<dbReference type="InterPro" id="IPR036259">
    <property type="entry name" value="MFS_trans_sf"/>
</dbReference>
<proteinExistence type="predicted"/>
<dbReference type="Proteomes" id="UP001210925">
    <property type="component" value="Unassembled WGS sequence"/>
</dbReference>
<feature type="transmembrane region" description="Helical" evidence="5">
    <location>
        <begin position="41"/>
        <end position="61"/>
    </location>
</feature>
<keyword evidence="3 5" id="KW-1133">Transmembrane helix</keyword>
<reference evidence="6" key="1">
    <citation type="submission" date="2020-05" db="EMBL/GenBank/DDBJ databases">
        <title>Phylogenomic resolution of chytrid fungi.</title>
        <authorList>
            <person name="Stajich J.E."/>
            <person name="Amses K."/>
            <person name="Simmons R."/>
            <person name="Seto K."/>
            <person name="Myers J."/>
            <person name="Bonds A."/>
            <person name="Quandt C.A."/>
            <person name="Barry K."/>
            <person name="Liu P."/>
            <person name="Grigoriev I."/>
            <person name="Longcore J.E."/>
            <person name="James T.Y."/>
        </authorList>
    </citation>
    <scope>NUCLEOTIDE SEQUENCE</scope>
    <source>
        <strain evidence="6">PLAUS21</strain>
    </source>
</reference>
<name>A0AAD5YB16_9FUNG</name>
<dbReference type="AlphaFoldDB" id="A0AAD5YB16"/>
<feature type="transmembrane region" description="Helical" evidence="5">
    <location>
        <begin position="16"/>
        <end position="34"/>
    </location>
</feature>
<feature type="transmembrane region" description="Helical" evidence="5">
    <location>
        <begin position="326"/>
        <end position="347"/>
    </location>
</feature>
<evidence type="ECO:0000256" key="4">
    <source>
        <dbReference type="ARBA" id="ARBA00023136"/>
    </source>
</evidence>
<dbReference type="PANTHER" id="PTHR21576">
    <property type="entry name" value="UNCHARACTERIZED NODULIN-LIKE PROTEIN"/>
    <property type="match status" value="1"/>
</dbReference>
<evidence type="ECO:0000256" key="2">
    <source>
        <dbReference type="ARBA" id="ARBA00022692"/>
    </source>
</evidence>
<evidence type="ECO:0000256" key="3">
    <source>
        <dbReference type="ARBA" id="ARBA00022989"/>
    </source>
</evidence>